<feature type="compositionally biased region" description="Basic residues" evidence="1">
    <location>
        <begin position="127"/>
        <end position="144"/>
    </location>
</feature>
<feature type="domain" description="CAAX prenyl protease 2/Lysostaphin resistance protein A-like" evidence="3">
    <location>
        <begin position="223"/>
        <end position="307"/>
    </location>
</feature>
<protein>
    <submittedName>
        <fullName evidence="4">CPBP family glutamic-type intramembrane protease</fullName>
        <ecNumber evidence="4">3.4.-.-</ecNumber>
    </submittedName>
</protein>
<evidence type="ECO:0000256" key="1">
    <source>
        <dbReference type="SAM" id="MobiDB-lite"/>
    </source>
</evidence>
<name>A0ABY6YJV7_9ACTN</name>
<dbReference type="EMBL" id="CP113264">
    <property type="protein sequence ID" value="WAE72590.1"/>
    <property type="molecule type" value="Genomic_DNA"/>
</dbReference>
<dbReference type="Pfam" id="PF02517">
    <property type="entry name" value="Rce1-like"/>
    <property type="match status" value="1"/>
</dbReference>
<evidence type="ECO:0000313" key="4">
    <source>
        <dbReference type="EMBL" id="WAE72590.1"/>
    </source>
</evidence>
<feature type="compositionally biased region" description="Gly residues" evidence="1">
    <location>
        <begin position="354"/>
        <end position="366"/>
    </location>
</feature>
<sequence>MPWSETLPHFSFAGTVLTVLLLLFAAVGEPLLGRKAFTWLSGRRGGDVRALTQVHAVTMAVHVLWGLVVLLVLLLSPDLLPSDLGLRLPDAWGPVVGGAVGGLVALAAMWVLVNGLPVNLPGTAGRSSRKGGGRRAAGGRRGRGNGRADLPGAREGASPGDPEGPEDAERTGPGADAGNPAAGRRATGHRGRRAAAAPMTLPEPERGRGLLVPRTTAERAMAGGVAVTGGVFGELLYRGLFIALVAGLGAPLWMAAVLSVALFSVAHLYQGWWGLVSAGTSGTLFTVLYLGTGSIWVPVVVHVALDLRSLVFPPPAVREEGERLHEDYGDDYEDDYGDDYEDGYGDAGYEDGYDGYGDGPASGGTGAVPPVGDELPAPSEHHHLTPPGGHGGTPPHGARAFGAPPAQGHRADGSAQGGPGPGGPPPPGAAAGAGGTALNGGPYGDASGGWEGPAVGGTPAHGAPSWDGPVQGGPVQGGPRHGGDPAGQGWSGPYGGGPAHGTPAWGGPAPTGGAAHGAPSWGEASGHGGHGPSAADPYRRDPGPHGGPGGAHGRAPEAPEHGGRHLYPDEWIEHRYGDGGHNRGPDAGPRT</sequence>
<dbReference type="Proteomes" id="UP001156498">
    <property type="component" value="Chromosome"/>
</dbReference>
<reference evidence="4 5" key="1">
    <citation type="journal article" date="2013" name="Int. J. Syst. Evol. Microbiol.">
        <title>Description of Streptomonospora sediminis sp. nov. and Streptomonospora nanhaiensis sp. nov., and reclassification of Nocardiopsis arabia Hozzein &amp; Goodfellow 2008 as Streptomonospora arabica comb. nov. and emended description of the genus Streptomonospora.</title>
        <authorList>
            <person name="Zhang D.F."/>
            <person name="Pan H.Q."/>
            <person name="He J."/>
            <person name="Zhang X.M."/>
            <person name="Zhang Y.G."/>
            <person name="Klenk H.P."/>
            <person name="Hu J.C."/>
            <person name="Li W.J."/>
        </authorList>
    </citation>
    <scope>NUCLEOTIDE SEQUENCE [LARGE SCALE GENOMIC DNA]</scope>
    <source>
        <strain evidence="4 5">12A09</strain>
    </source>
</reference>
<feature type="compositionally biased region" description="Basic and acidic residues" evidence="1">
    <location>
        <begin position="554"/>
        <end position="584"/>
    </location>
</feature>
<feature type="compositionally biased region" description="Low complexity" evidence="1">
    <location>
        <begin position="172"/>
        <end position="185"/>
    </location>
</feature>
<keyword evidence="2" id="KW-0812">Transmembrane</keyword>
<keyword evidence="4" id="KW-0378">Hydrolase</keyword>
<dbReference type="EC" id="3.4.-.-" evidence="4"/>
<feature type="region of interest" description="Disordered" evidence="1">
    <location>
        <begin position="319"/>
        <end position="591"/>
    </location>
</feature>
<evidence type="ECO:0000256" key="2">
    <source>
        <dbReference type="SAM" id="Phobius"/>
    </source>
</evidence>
<feature type="compositionally biased region" description="Acidic residues" evidence="1">
    <location>
        <begin position="328"/>
        <end position="353"/>
    </location>
</feature>
<feature type="region of interest" description="Disordered" evidence="1">
    <location>
        <begin position="121"/>
        <end position="209"/>
    </location>
</feature>
<feature type="transmembrane region" description="Helical" evidence="2">
    <location>
        <begin position="283"/>
        <end position="305"/>
    </location>
</feature>
<feature type="transmembrane region" description="Helical" evidence="2">
    <location>
        <begin position="12"/>
        <end position="33"/>
    </location>
</feature>
<dbReference type="GO" id="GO:0006508">
    <property type="term" value="P:proteolysis"/>
    <property type="evidence" value="ECO:0007669"/>
    <property type="project" value="UniProtKB-KW"/>
</dbReference>
<keyword evidence="5" id="KW-1185">Reference proteome</keyword>
<accession>A0ABY6YJV7</accession>
<dbReference type="InterPro" id="IPR003675">
    <property type="entry name" value="Rce1/LyrA-like_dom"/>
</dbReference>
<dbReference type="RefSeq" id="WP_267946390.1">
    <property type="nucleotide sequence ID" value="NZ_CP113264.1"/>
</dbReference>
<evidence type="ECO:0000313" key="5">
    <source>
        <dbReference type="Proteomes" id="UP001156498"/>
    </source>
</evidence>
<feature type="compositionally biased region" description="Gly residues" evidence="1">
    <location>
        <begin position="431"/>
        <end position="455"/>
    </location>
</feature>
<evidence type="ECO:0000259" key="3">
    <source>
        <dbReference type="Pfam" id="PF02517"/>
    </source>
</evidence>
<gene>
    <name evidence="4" type="ORF">OUQ99_25890</name>
</gene>
<keyword evidence="4" id="KW-0645">Protease</keyword>
<organism evidence="4 5">
    <name type="scientific">Streptomonospora nanhaiensis</name>
    <dbReference type="NCBI Taxonomy" id="1323731"/>
    <lineage>
        <taxon>Bacteria</taxon>
        <taxon>Bacillati</taxon>
        <taxon>Actinomycetota</taxon>
        <taxon>Actinomycetes</taxon>
        <taxon>Streptosporangiales</taxon>
        <taxon>Nocardiopsidaceae</taxon>
        <taxon>Streptomonospora</taxon>
    </lineage>
</organism>
<feature type="transmembrane region" description="Helical" evidence="2">
    <location>
        <begin position="95"/>
        <end position="120"/>
    </location>
</feature>
<feature type="transmembrane region" description="Helical" evidence="2">
    <location>
        <begin position="54"/>
        <end position="75"/>
    </location>
</feature>
<keyword evidence="2" id="KW-0472">Membrane</keyword>
<feature type="compositionally biased region" description="Low complexity" evidence="1">
    <location>
        <begin position="500"/>
        <end position="519"/>
    </location>
</feature>
<dbReference type="GO" id="GO:0008233">
    <property type="term" value="F:peptidase activity"/>
    <property type="evidence" value="ECO:0007669"/>
    <property type="project" value="UniProtKB-KW"/>
</dbReference>
<keyword evidence="2" id="KW-1133">Transmembrane helix</keyword>
<proteinExistence type="predicted"/>
<feature type="compositionally biased region" description="Gly residues" evidence="1">
    <location>
        <begin position="470"/>
        <end position="499"/>
    </location>
</feature>